<accession>A0A1H7LXS2</accession>
<evidence type="ECO:0000259" key="2">
    <source>
        <dbReference type="Pfam" id="PF19763"/>
    </source>
</evidence>
<reference evidence="4" key="1">
    <citation type="submission" date="2016-10" db="EMBL/GenBank/DDBJ databases">
        <authorList>
            <person name="Varghese N."/>
            <person name="Submissions S."/>
        </authorList>
    </citation>
    <scope>NUCLEOTIDE SEQUENCE [LARGE SCALE GENOMIC DNA]</scope>
    <source>
        <strain evidence="4">LMG 26416</strain>
    </source>
</reference>
<dbReference type="AlphaFoldDB" id="A0A1H7LXS2"/>
<keyword evidence="4" id="KW-1185">Reference proteome</keyword>
<name>A0A1H7LXS2_9BURK</name>
<dbReference type="STRING" id="416943.SAMN05445871_3657"/>
<organism evidence="3 4">
    <name type="scientific">Paraburkholderia caballeronis</name>
    <dbReference type="NCBI Taxonomy" id="416943"/>
    <lineage>
        <taxon>Bacteria</taxon>
        <taxon>Pseudomonadati</taxon>
        <taxon>Pseudomonadota</taxon>
        <taxon>Betaproteobacteria</taxon>
        <taxon>Burkholderiales</taxon>
        <taxon>Burkholderiaceae</taxon>
        <taxon>Paraburkholderia</taxon>
    </lineage>
</organism>
<protein>
    <submittedName>
        <fullName evidence="3">Rhamnogalacturonan endolyase</fullName>
    </submittedName>
</protein>
<feature type="chain" id="PRO_5030029067" evidence="1">
    <location>
        <begin position="45"/>
        <end position="255"/>
    </location>
</feature>
<dbReference type="Gene3D" id="2.60.120.200">
    <property type="match status" value="1"/>
</dbReference>
<gene>
    <name evidence="3" type="ORF">SAMN05192542_104519</name>
</gene>
<keyword evidence="3" id="KW-0456">Lyase</keyword>
<dbReference type="Proteomes" id="UP000199120">
    <property type="component" value="Unassembled WGS sequence"/>
</dbReference>
<proteinExistence type="predicted"/>
<dbReference type="Pfam" id="PF19763">
    <property type="entry name" value="DUF6250"/>
    <property type="match status" value="1"/>
</dbReference>
<evidence type="ECO:0000313" key="3">
    <source>
        <dbReference type="EMBL" id="SEL03107.1"/>
    </source>
</evidence>
<keyword evidence="1" id="KW-0732">Signal</keyword>
<sequence>MPLVRCGRPGFLQRERRRNVRTNRIGLLMMTTLALLAVAAQANAAAPRVLFRDDFATLDTRAWIVEAEPARGGTPAPPVYTHGHRLVLDSAGGLTVWLNRRLAGHYEIDYTRTVVDRGGPHDRVSDLNQFWLANAASGDPAATPFGRSGKFSDYDSLDLFYAGVGGNGNTTTRFRHYDGSATRPLLAEYTSRPWLLEGNRSYRIRIVVDGGGTRFYLDGRPCFAAAGPLRTDGYFGFRSTASRQTISDFSIRALP</sequence>
<evidence type="ECO:0000313" key="4">
    <source>
        <dbReference type="Proteomes" id="UP000199120"/>
    </source>
</evidence>
<dbReference type="EMBL" id="FOAJ01000004">
    <property type="protein sequence ID" value="SEL03107.1"/>
    <property type="molecule type" value="Genomic_DNA"/>
</dbReference>
<dbReference type="InterPro" id="IPR046217">
    <property type="entry name" value="DUF6250"/>
</dbReference>
<feature type="signal peptide" evidence="1">
    <location>
        <begin position="1"/>
        <end position="44"/>
    </location>
</feature>
<evidence type="ECO:0000256" key="1">
    <source>
        <dbReference type="SAM" id="SignalP"/>
    </source>
</evidence>
<dbReference type="GO" id="GO:0016829">
    <property type="term" value="F:lyase activity"/>
    <property type="evidence" value="ECO:0007669"/>
    <property type="project" value="UniProtKB-KW"/>
</dbReference>
<feature type="domain" description="DUF6250" evidence="2">
    <location>
        <begin position="89"/>
        <end position="249"/>
    </location>
</feature>